<dbReference type="InterPro" id="IPR008928">
    <property type="entry name" value="6-hairpin_glycosidase_sf"/>
</dbReference>
<feature type="signal peptide" evidence="1">
    <location>
        <begin position="1"/>
        <end position="24"/>
    </location>
</feature>
<gene>
    <name evidence="2" type="ORF">SAMN05216490_0989</name>
</gene>
<name>A0A1H1RG88_MUCMA</name>
<evidence type="ECO:0000313" key="3">
    <source>
        <dbReference type="Proteomes" id="UP000199679"/>
    </source>
</evidence>
<proteinExistence type="predicted"/>
<keyword evidence="1" id="KW-0732">Signal</keyword>
<protein>
    <recommendedName>
        <fullName evidence="4">Beta-L-arabinofuranosidase, GH127</fullName>
    </recommendedName>
</protein>
<dbReference type="Proteomes" id="UP000199679">
    <property type="component" value="Chromosome I"/>
</dbReference>
<dbReference type="OrthoDB" id="1381994at2"/>
<dbReference type="STRING" id="652787.SAMN05216490_0989"/>
<evidence type="ECO:0008006" key="4">
    <source>
        <dbReference type="Google" id="ProtNLM"/>
    </source>
</evidence>
<evidence type="ECO:0000256" key="1">
    <source>
        <dbReference type="SAM" id="SignalP"/>
    </source>
</evidence>
<dbReference type="AlphaFoldDB" id="A0A1H1RG88"/>
<dbReference type="SUPFAM" id="SSF48208">
    <property type="entry name" value="Six-hairpin glycosidases"/>
    <property type="match status" value="1"/>
</dbReference>
<organism evidence="2 3">
    <name type="scientific">Mucilaginibacter mallensis</name>
    <dbReference type="NCBI Taxonomy" id="652787"/>
    <lineage>
        <taxon>Bacteria</taxon>
        <taxon>Pseudomonadati</taxon>
        <taxon>Bacteroidota</taxon>
        <taxon>Sphingobacteriia</taxon>
        <taxon>Sphingobacteriales</taxon>
        <taxon>Sphingobacteriaceae</taxon>
        <taxon>Mucilaginibacter</taxon>
    </lineage>
</organism>
<feature type="chain" id="PRO_5009258846" description="Beta-L-arabinofuranosidase, GH127" evidence="1">
    <location>
        <begin position="25"/>
        <end position="776"/>
    </location>
</feature>
<dbReference type="EMBL" id="LT629740">
    <property type="protein sequence ID" value="SDS34712.1"/>
    <property type="molecule type" value="Genomic_DNA"/>
</dbReference>
<accession>A0A1H1RG88</accession>
<dbReference type="RefSeq" id="WP_091369904.1">
    <property type="nucleotide sequence ID" value="NZ_LT629740.1"/>
</dbReference>
<dbReference type="GO" id="GO:0005975">
    <property type="term" value="P:carbohydrate metabolic process"/>
    <property type="evidence" value="ECO:0007669"/>
    <property type="project" value="InterPro"/>
</dbReference>
<sequence length="776" mass="85242">MLSNLKIYMLALTLAMLVAGPAMAQVQPDLAKTLLRELNGSMHFSTRAYQGTSLIGQQEFKQSKIKTNNNVWQLQLNEEPVINHPEARDITANIVLTHGEASSTAIGVSFNFGNWNRDNYVMVPASIYNGNRYHSIGDGYAPVYTKDMYYNPKVPLTISNNPRLAIEKGKASVIELQTSNAATPAMCFFSPAKKEGFIILTDQQSKWGNNGMTIAENAAQDSCTFSISAPAVRKLAPGFGDFHPSGDKAPDWKEGDELALKFRIYVFAAKDIPDLLTRFMGVRKAFTGPNHPRNILPMSELTRLATNICSNNFVTVPAGSYYLPENNKDFQLGWVSGMMNSYPMLALNNAKERQRVAAELDFVVNKLQGKSGYFYGGITADGELRLDKMSPDFSEPQAMVRKNADALLWLMKHMMLFKAQGYGNMIKPEWENAAKRLAAAFAHTWKEHGEFGQYIAPETGEIAVYNSTAGAIATAGLAIASDYFKQSEWLQIAKESANFYYSRDVVKQGLTGGDCGDISMDANSESAFGFMESLMALYNYTGDKSWLDKAKVEAALCSTWALSYDPVFPANSQIGKLQCHMAGAVWASIQNKHAAPGICCASGDYLFKLFRATGDVKYADLIRDIQHAQAEAVNIPPGHITTNNLVGSTMERIQPSDAEGKGSVGNFINTRNSWTETDGMLMALELPGIYVQTDKKEITVFDHVEAKLISDKGKQMLIEVKNPTSFDADVAVFAEKAAQAQKPLGYTAFVKWPKFAIKAGQTSRLLIGADGSIIAQ</sequence>
<reference evidence="2 3" key="1">
    <citation type="submission" date="2016-10" db="EMBL/GenBank/DDBJ databases">
        <authorList>
            <person name="de Groot N.N."/>
        </authorList>
    </citation>
    <scope>NUCLEOTIDE SEQUENCE [LARGE SCALE GENOMIC DNA]</scope>
    <source>
        <strain evidence="2 3">MP1X4</strain>
    </source>
</reference>
<evidence type="ECO:0000313" key="2">
    <source>
        <dbReference type="EMBL" id="SDS34712.1"/>
    </source>
</evidence>
<keyword evidence="3" id="KW-1185">Reference proteome</keyword>